<gene>
    <name evidence="1" type="ORF">BTO08_18115</name>
</gene>
<name>A0A2S7VKZ1_PHOAN</name>
<dbReference type="EMBL" id="MSCJ01000003">
    <property type="protein sequence ID" value="PQJ62161.1"/>
    <property type="molecule type" value="Genomic_DNA"/>
</dbReference>
<comment type="caution">
    <text evidence="1">The sequence shown here is derived from an EMBL/GenBank/DDBJ whole genome shotgun (WGS) entry which is preliminary data.</text>
</comment>
<accession>A0A2S7VKZ1</accession>
<proteinExistence type="predicted"/>
<dbReference type="Proteomes" id="UP000238730">
    <property type="component" value="Unassembled WGS sequence"/>
</dbReference>
<evidence type="ECO:0000313" key="2">
    <source>
        <dbReference type="Proteomes" id="UP000238730"/>
    </source>
</evidence>
<organism evidence="1 2">
    <name type="scientific">Photobacterium angustum</name>
    <dbReference type="NCBI Taxonomy" id="661"/>
    <lineage>
        <taxon>Bacteria</taxon>
        <taxon>Pseudomonadati</taxon>
        <taxon>Pseudomonadota</taxon>
        <taxon>Gammaproteobacteria</taxon>
        <taxon>Vibrionales</taxon>
        <taxon>Vibrionaceae</taxon>
        <taxon>Photobacterium</taxon>
    </lineage>
</organism>
<reference evidence="1 2" key="1">
    <citation type="submission" date="2016-12" db="EMBL/GenBank/DDBJ databases">
        <title>Diversity of luminous bacteria.</title>
        <authorList>
            <person name="Yoshizawa S."/>
            <person name="Kogure K."/>
        </authorList>
    </citation>
    <scope>NUCLEOTIDE SEQUENCE [LARGE SCALE GENOMIC DNA]</scope>
    <source>
        <strain evidence="1 2">LC1-200</strain>
    </source>
</reference>
<sequence>MQKFNISRINTDFGIFNVIGTYNKKCKVLKISQLYQMGTDGWFELNINRAPSVVEKLEPLIINHMN</sequence>
<dbReference type="AlphaFoldDB" id="A0A2S7VKZ1"/>
<protein>
    <submittedName>
        <fullName evidence="1">Uncharacterized protein</fullName>
    </submittedName>
</protein>
<dbReference type="OrthoDB" id="5918584at2"/>
<evidence type="ECO:0000313" key="1">
    <source>
        <dbReference type="EMBL" id="PQJ62161.1"/>
    </source>
</evidence>